<evidence type="ECO:0000259" key="8">
    <source>
        <dbReference type="Pfam" id="PF01432"/>
    </source>
</evidence>
<evidence type="ECO:0000256" key="2">
    <source>
        <dbReference type="ARBA" id="ARBA00022670"/>
    </source>
</evidence>
<dbReference type="Gene3D" id="1.20.1050.40">
    <property type="entry name" value="Endopeptidase. Chain P, domain 1"/>
    <property type="match status" value="1"/>
</dbReference>
<dbReference type="InterPro" id="IPR024079">
    <property type="entry name" value="MetalloPept_cat_dom_sf"/>
</dbReference>
<dbReference type="InterPro" id="IPR024080">
    <property type="entry name" value="Neurolysin/TOP_N"/>
</dbReference>
<evidence type="ECO:0000313" key="9">
    <source>
        <dbReference type="EMBL" id="KKU21823.1"/>
    </source>
</evidence>
<dbReference type="InterPro" id="IPR024077">
    <property type="entry name" value="Neurolysin/TOP_dom2"/>
</dbReference>
<dbReference type="PATRIC" id="fig|1618732.3.peg.494"/>
<evidence type="ECO:0000256" key="1">
    <source>
        <dbReference type="ARBA" id="ARBA00006040"/>
    </source>
</evidence>
<sequence>MKRISKTKEDFGWAKWDAETIKRVAREILDKKKGILDEIKKLSDSELNFENILYAFERSNDVMEPCNYFSILMNASPDESVRKAAEESIKIIDRENIDLGYDPDVYKVFKKYADTNPVLEGEDKKLFDDSVKVYRRMGMELPDEQREILKNKIKRMNDLATDFALNIQNYDDYILATLEELEGLPEHFIEGLARNDDGRYQVSLKYPEIGPFMQNAVRAEKRKELMDKALRKGGEKNVAIAKELLELRKSGAQLLGYKSHGDYMTELRMAKNSEKVTKFLSGLMAKLQSFVDEDYRVLLDYKRRKFDAETSDLKYYETGFIAEQLKKEKFSIDSEKIRQYFPLDHVLNEMFKVYGELFGISFSKTDFILWHDDAVAYEVKNVQDQGTVGYCILDLHPRPKKFGHMACWPVVSGRLDNFGSGNFVTPVTAILGNFNKPTASRPSLLSHDELETLYHEFGHALHNLMSKTKYASSAGTSVVSDFMEVPSQMMEYWVWEPSLIARFSKHYQTGEPLDSETVAGMIASKNYLIAWATMRQLIYSFFDIAVHGENYPEDLAQFCNNLIEKHQYIKLPPNLFPAGFGHFAGYDAGYYSYMWSQVIAADFFHKFKNSGLLNPDTGREYRDKVLAVGGSRDEVETVRDFLGRDFSDDAYLEEIGLKG</sequence>
<keyword evidence="3 7" id="KW-0479">Metal-binding</keyword>
<comment type="similarity">
    <text evidence="1 7">Belongs to the peptidase M3 family.</text>
</comment>
<evidence type="ECO:0000256" key="4">
    <source>
        <dbReference type="ARBA" id="ARBA00022801"/>
    </source>
</evidence>
<protein>
    <submittedName>
        <fullName evidence="9">Zn-dependent oligopeptidase</fullName>
    </submittedName>
</protein>
<dbReference type="SUPFAM" id="SSF55486">
    <property type="entry name" value="Metalloproteases ('zincins'), catalytic domain"/>
    <property type="match status" value="1"/>
</dbReference>
<keyword evidence="5 7" id="KW-0862">Zinc</keyword>
<dbReference type="GO" id="GO:0046872">
    <property type="term" value="F:metal ion binding"/>
    <property type="evidence" value="ECO:0007669"/>
    <property type="project" value="UniProtKB-UniRule"/>
</dbReference>
<keyword evidence="4 7" id="KW-0378">Hydrolase</keyword>
<dbReference type="InterPro" id="IPR001567">
    <property type="entry name" value="Pept_M3A_M3B_dom"/>
</dbReference>
<dbReference type="CDD" id="cd06455">
    <property type="entry name" value="M3A_TOP"/>
    <property type="match status" value="1"/>
</dbReference>
<evidence type="ECO:0000256" key="5">
    <source>
        <dbReference type="ARBA" id="ARBA00022833"/>
    </source>
</evidence>
<dbReference type="Pfam" id="PF01432">
    <property type="entry name" value="Peptidase_M3"/>
    <property type="match status" value="1"/>
</dbReference>
<comment type="cofactor">
    <cofactor evidence="7">
        <name>Zn(2+)</name>
        <dbReference type="ChEBI" id="CHEBI:29105"/>
    </cofactor>
    <text evidence="7">Binds 1 zinc ion.</text>
</comment>
<dbReference type="EMBL" id="LCLS01000011">
    <property type="protein sequence ID" value="KKU21823.1"/>
    <property type="molecule type" value="Genomic_DNA"/>
</dbReference>
<reference evidence="9 10" key="1">
    <citation type="journal article" date="2015" name="Nature">
        <title>rRNA introns, odd ribosomes, and small enigmatic genomes across a large radiation of phyla.</title>
        <authorList>
            <person name="Brown C.T."/>
            <person name="Hug L.A."/>
            <person name="Thomas B.C."/>
            <person name="Sharon I."/>
            <person name="Castelle C.J."/>
            <person name="Singh A."/>
            <person name="Wilkins M.J."/>
            <person name="Williams K.H."/>
            <person name="Banfield J.F."/>
        </authorList>
    </citation>
    <scope>NUCLEOTIDE SEQUENCE [LARGE SCALE GENOMIC DNA]</scope>
</reference>
<dbReference type="PANTHER" id="PTHR11804:SF84">
    <property type="entry name" value="SACCHAROLYSIN"/>
    <property type="match status" value="1"/>
</dbReference>
<evidence type="ECO:0000313" key="10">
    <source>
        <dbReference type="Proteomes" id="UP000034107"/>
    </source>
</evidence>
<dbReference type="AlphaFoldDB" id="A0A0G1QVJ0"/>
<keyword evidence="6 7" id="KW-0482">Metalloprotease</keyword>
<keyword evidence="2 7" id="KW-0645">Protease</keyword>
<feature type="domain" description="Peptidase M3A/M3B catalytic" evidence="8">
    <location>
        <begin position="213"/>
        <end position="656"/>
    </location>
</feature>
<dbReference type="GO" id="GO:0004222">
    <property type="term" value="F:metalloendopeptidase activity"/>
    <property type="evidence" value="ECO:0007669"/>
    <property type="project" value="InterPro"/>
</dbReference>
<dbReference type="GO" id="GO:0006508">
    <property type="term" value="P:proteolysis"/>
    <property type="evidence" value="ECO:0007669"/>
    <property type="project" value="UniProtKB-KW"/>
</dbReference>
<accession>A0A0G1QVJ0</accession>
<dbReference type="Gene3D" id="3.40.390.10">
    <property type="entry name" value="Collagenase (Catalytic Domain)"/>
    <property type="match status" value="1"/>
</dbReference>
<dbReference type="PANTHER" id="PTHR11804">
    <property type="entry name" value="PROTEASE M3 THIMET OLIGOPEPTIDASE-RELATED"/>
    <property type="match status" value="1"/>
</dbReference>
<organism evidence="9 10">
    <name type="scientific">Candidatus Nomurabacteria bacterium GW2011_GWA1_46_11</name>
    <dbReference type="NCBI Taxonomy" id="1618732"/>
    <lineage>
        <taxon>Bacteria</taxon>
        <taxon>Candidatus Nomuraibacteriota</taxon>
    </lineage>
</organism>
<evidence type="ECO:0000256" key="6">
    <source>
        <dbReference type="ARBA" id="ARBA00023049"/>
    </source>
</evidence>
<dbReference type="Gene3D" id="1.10.1370.10">
    <property type="entry name" value="Neurolysin, domain 3"/>
    <property type="match status" value="1"/>
</dbReference>
<dbReference type="GO" id="GO:0006518">
    <property type="term" value="P:peptide metabolic process"/>
    <property type="evidence" value="ECO:0007669"/>
    <property type="project" value="TreeGrafter"/>
</dbReference>
<evidence type="ECO:0000256" key="3">
    <source>
        <dbReference type="ARBA" id="ARBA00022723"/>
    </source>
</evidence>
<comment type="caution">
    <text evidence="9">The sequence shown here is derived from an EMBL/GenBank/DDBJ whole genome shotgun (WGS) entry which is preliminary data.</text>
</comment>
<proteinExistence type="inferred from homology"/>
<gene>
    <name evidence="9" type="ORF">UX31_C0011G0015</name>
</gene>
<dbReference type="Proteomes" id="UP000034107">
    <property type="component" value="Unassembled WGS sequence"/>
</dbReference>
<dbReference type="InterPro" id="IPR045090">
    <property type="entry name" value="Pept_M3A_M3B"/>
</dbReference>
<name>A0A0G1QVJ0_9BACT</name>
<evidence type="ECO:0000256" key="7">
    <source>
        <dbReference type="RuleBase" id="RU003435"/>
    </source>
</evidence>